<dbReference type="Gene3D" id="1.20.58.340">
    <property type="entry name" value="Magnesium transport protein CorA, transmembrane region"/>
    <property type="match status" value="1"/>
</dbReference>
<keyword evidence="8" id="KW-1185">Reference proteome</keyword>
<evidence type="ECO:0000256" key="2">
    <source>
        <dbReference type="ARBA" id="ARBA00022692"/>
    </source>
</evidence>
<feature type="transmembrane region" description="Helical" evidence="6">
    <location>
        <begin position="110"/>
        <end position="131"/>
    </location>
</feature>
<dbReference type="InterPro" id="IPR045863">
    <property type="entry name" value="CorA_TM1_TM2"/>
</dbReference>
<sequence>MYAHSDIIREMQGHMKDLADVEDPRTEWLAGTSDEFKKLLNLIQEDLIKPIMNPSDVMYRSDGIRDTRQSLQLGTSKWRLSWITFIFLPLTFLPGFFGMNVSVIKDDPSIKWHFVSAVIIMLLVPFLWYFVKHSLAAQRQTPYERGIYEQIYNEFATQHPQLWSRSGPRDRVVPEGALSTLKWRLIKYWFAPNKTIHKKTLDSDPASDCGTLSRLERCLTVRWLRQIQTQPGTSITAAELGETGLGASLSTVTELLPMATSIALAQAEPTAATAMKYILSPPTRRPNRPASPKGSERPSSQGNSEIMVDEHEPSDDEASDGMRSPSLGID</sequence>
<comment type="subcellular location">
    <subcellularLocation>
        <location evidence="1">Membrane</location>
        <topology evidence="1">Multi-pass membrane protein</topology>
    </subcellularLocation>
</comment>
<keyword evidence="2 6" id="KW-0812">Transmembrane</keyword>
<proteinExistence type="predicted"/>
<feature type="non-terminal residue" evidence="7">
    <location>
        <position position="330"/>
    </location>
</feature>
<dbReference type="SUPFAM" id="SSF144083">
    <property type="entry name" value="Magnesium transport protein CorA, transmembrane region"/>
    <property type="match status" value="1"/>
</dbReference>
<organism evidence="7 8">
    <name type="scientific">Cryomyces antarcticus</name>
    <dbReference type="NCBI Taxonomy" id="329879"/>
    <lineage>
        <taxon>Eukaryota</taxon>
        <taxon>Fungi</taxon>
        <taxon>Dikarya</taxon>
        <taxon>Ascomycota</taxon>
        <taxon>Pezizomycotina</taxon>
        <taxon>Dothideomycetes</taxon>
        <taxon>Dothideomycetes incertae sedis</taxon>
        <taxon>Cryomyces</taxon>
    </lineage>
</organism>
<dbReference type="Pfam" id="PF01544">
    <property type="entry name" value="CorA"/>
    <property type="match status" value="1"/>
</dbReference>
<feature type="region of interest" description="Disordered" evidence="5">
    <location>
        <begin position="279"/>
        <end position="330"/>
    </location>
</feature>
<name>A0ABR0M664_9PEZI</name>
<evidence type="ECO:0000256" key="1">
    <source>
        <dbReference type="ARBA" id="ARBA00004141"/>
    </source>
</evidence>
<evidence type="ECO:0000256" key="4">
    <source>
        <dbReference type="ARBA" id="ARBA00023136"/>
    </source>
</evidence>
<dbReference type="EMBL" id="JAVRRA010000689">
    <property type="protein sequence ID" value="KAK5285037.1"/>
    <property type="molecule type" value="Genomic_DNA"/>
</dbReference>
<evidence type="ECO:0000313" key="7">
    <source>
        <dbReference type="EMBL" id="KAK5285037.1"/>
    </source>
</evidence>
<accession>A0ABR0M664</accession>
<protein>
    <submittedName>
        <fullName evidence="7">Uncharacterized protein</fullName>
    </submittedName>
</protein>
<keyword evidence="3 6" id="KW-1133">Transmembrane helix</keyword>
<evidence type="ECO:0000256" key="3">
    <source>
        <dbReference type="ARBA" id="ARBA00022989"/>
    </source>
</evidence>
<dbReference type="Proteomes" id="UP001357485">
    <property type="component" value="Unassembled WGS sequence"/>
</dbReference>
<feature type="transmembrane region" description="Helical" evidence="6">
    <location>
        <begin position="80"/>
        <end position="104"/>
    </location>
</feature>
<gene>
    <name evidence="7" type="ORF">LTR16_004804</name>
</gene>
<keyword evidence="4 6" id="KW-0472">Membrane</keyword>
<dbReference type="InterPro" id="IPR002523">
    <property type="entry name" value="MgTranspt_CorA/ZnTranspt_ZntB"/>
</dbReference>
<reference evidence="7 8" key="1">
    <citation type="submission" date="2023-08" db="EMBL/GenBank/DDBJ databases">
        <title>Black Yeasts Isolated from many extreme environments.</title>
        <authorList>
            <person name="Coleine C."/>
            <person name="Stajich J.E."/>
            <person name="Selbmann L."/>
        </authorList>
    </citation>
    <scope>NUCLEOTIDE SEQUENCE [LARGE SCALE GENOMIC DNA]</scope>
    <source>
        <strain evidence="7 8">CCFEE 536</strain>
    </source>
</reference>
<evidence type="ECO:0000256" key="6">
    <source>
        <dbReference type="SAM" id="Phobius"/>
    </source>
</evidence>
<evidence type="ECO:0000256" key="5">
    <source>
        <dbReference type="SAM" id="MobiDB-lite"/>
    </source>
</evidence>
<evidence type="ECO:0000313" key="8">
    <source>
        <dbReference type="Proteomes" id="UP001357485"/>
    </source>
</evidence>
<comment type="caution">
    <text evidence="7">The sequence shown here is derived from an EMBL/GenBank/DDBJ whole genome shotgun (WGS) entry which is preliminary data.</text>
</comment>